<name>A0AAV9DN04_ACOCL</name>
<dbReference type="PANTHER" id="PTHR33710:SF64">
    <property type="entry name" value="ENDONUCLEASE_EXONUCLEASE_PHOSPHATASE DOMAIN-CONTAINING PROTEIN"/>
    <property type="match status" value="1"/>
</dbReference>
<reference evidence="2" key="2">
    <citation type="submission" date="2023-06" db="EMBL/GenBank/DDBJ databases">
        <authorList>
            <person name="Ma L."/>
            <person name="Liu K.-W."/>
            <person name="Li Z."/>
            <person name="Hsiao Y.-Y."/>
            <person name="Qi Y."/>
            <person name="Fu T."/>
            <person name="Tang G."/>
            <person name="Zhang D."/>
            <person name="Sun W.-H."/>
            <person name="Liu D.-K."/>
            <person name="Li Y."/>
            <person name="Chen G.-Z."/>
            <person name="Liu X.-D."/>
            <person name="Liao X.-Y."/>
            <person name="Jiang Y.-T."/>
            <person name="Yu X."/>
            <person name="Hao Y."/>
            <person name="Huang J."/>
            <person name="Zhao X.-W."/>
            <person name="Ke S."/>
            <person name="Chen Y.-Y."/>
            <person name="Wu W.-L."/>
            <person name="Hsu J.-L."/>
            <person name="Lin Y.-F."/>
            <person name="Huang M.-D."/>
            <person name="Li C.-Y."/>
            <person name="Huang L."/>
            <person name="Wang Z.-W."/>
            <person name="Zhao X."/>
            <person name="Zhong W.-Y."/>
            <person name="Peng D.-H."/>
            <person name="Ahmad S."/>
            <person name="Lan S."/>
            <person name="Zhang J.-S."/>
            <person name="Tsai W.-C."/>
            <person name="Van De Peer Y."/>
            <person name="Liu Z.-J."/>
        </authorList>
    </citation>
    <scope>NUCLEOTIDE SEQUENCE</scope>
    <source>
        <strain evidence="2">CP</strain>
        <tissue evidence="2">Leaves</tissue>
    </source>
</reference>
<dbReference type="PANTHER" id="PTHR33710">
    <property type="entry name" value="BNAC02G09200D PROTEIN"/>
    <property type="match status" value="1"/>
</dbReference>
<keyword evidence="3" id="KW-1185">Reference proteome</keyword>
<sequence>MARAWTTKGESWEELSSVKREWGLPWCVLGDFNVTRFVEDRNRQGPTSAAMEEFSDWIDQEELMELPLANQAYTWSNLWEDPSLAKLDRVLIDHGWEEGATTLFWSSRGSTGYWEVKLRRAVRAEEVDQYLELLEILRQQELSPDCPDVVTWRPAVSKDFSVKSGYSWLRRDRSPLRKTLTRSRLARWVSRLPEECGLCGVEVESPDHLFTSCVVVRGTWERLKAATAMEVEFNDLEGMWSAGKALRDRGDRSIQAKVSQLFVPAMVWATWLTRNQAIFSGRRPNGENMWEMVKGFIRDWGMYCVGVGG</sequence>
<evidence type="ECO:0000259" key="1">
    <source>
        <dbReference type="Pfam" id="PF13966"/>
    </source>
</evidence>
<gene>
    <name evidence="2" type="ORF">QJS10_CPB12g00740</name>
</gene>
<dbReference type="InterPro" id="IPR026960">
    <property type="entry name" value="RVT-Znf"/>
</dbReference>
<dbReference type="AlphaFoldDB" id="A0AAV9DN04"/>
<dbReference type="Gene3D" id="3.60.10.10">
    <property type="entry name" value="Endonuclease/exonuclease/phosphatase"/>
    <property type="match status" value="1"/>
</dbReference>
<reference evidence="2" key="1">
    <citation type="journal article" date="2023" name="Nat. Commun.">
        <title>Diploid and tetraploid genomes of Acorus and the evolution of monocots.</title>
        <authorList>
            <person name="Ma L."/>
            <person name="Liu K.W."/>
            <person name="Li Z."/>
            <person name="Hsiao Y.Y."/>
            <person name="Qi Y."/>
            <person name="Fu T."/>
            <person name="Tang G.D."/>
            <person name="Zhang D."/>
            <person name="Sun W.H."/>
            <person name="Liu D.K."/>
            <person name="Li Y."/>
            <person name="Chen G.Z."/>
            <person name="Liu X.D."/>
            <person name="Liao X.Y."/>
            <person name="Jiang Y.T."/>
            <person name="Yu X."/>
            <person name="Hao Y."/>
            <person name="Huang J."/>
            <person name="Zhao X.W."/>
            <person name="Ke S."/>
            <person name="Chen Y.Y."/>
            <person name="Wu W.L."/>
            <person name="Hsu J.L."/>
            <person name="Lin Y.F."/>
            <person name="Huang M.D."/>
            <person name="Li C.Y."/>
            <person name="Huang L."/>
            <person name="Wang Z.W."/>
            <person name="Zhao X."/>
            <person name="Zhong W.Y."/>
            <person name="Peng D.H."/>
            <person name="Ahmad S."/>
            <person name="Lan S."/>
            <person name="Zhang J.S."/>
            <person name="Tsai W.C."/>
            <person name="Van de Peer Y."/>
            <person name="Liu Z.J."/>
        </authorList>
    </citation>
    <scope>NUCLEOTIDE SEQUENCE</scope>
    <source>
        <strain evidence="2">CP</strain>
    </source>
</reference>
<protein>
    <recommendedName>
        <fullName evidence="1">Reverse transcriptase zinc-binding domain-containing protein</fullName>
    </recommendedName>
</protein>
<proteinExistence type="predicted"/>
<dbReference type="SUPFAM" id="SSF56219">
    <property type="entry name" value="DNase I-like"/>
    <property type="match status" value="1"/>
</dbReference>
<comment type="caution">
    <text evidence="2">The sequence shown here is derived from an EMBL/GenBank/DDBJ whole genome shotgun (WGS) entry which is preliminary data.</text>
</comment>
<dbReference type="Proteomes" id="UP001180020">
    <property type="component" value="Unassembled WGS sequence"/>
</dbReference>
<evidence type="ECO:0000313" key="2">
    <source>
        <dbReference type="EMBL" id="KAK1301673.1"/>
    </source>
</evidence>
<accession>A0AAV9DN04</accession>
<evidence type="ECO:0000313" key="3">
    <source>
        <dbReference type="Proteomes" id="UP001180020"/>
    </source>
</evidence>
<dbReference type="Pfam" id="PF13966">
    <property type="entry name" value="zf-RVT"/>
    <property type="match status" value="1"/>
</dbReference>
<feature type="domain" description="Reverse transcriptase zinc-binding" evidence="1">
    <location>
        <begin position="177"/>
        <end position="220"/>
    </location>
</feature>
<organism evidence="2 3">
    <name type="scientific">Acorus calamus</name>
    <name type="common">Sweet flag</name>
    <dbReference type="NCBI Taxonomy" id="4465"/>
    <lineage>
        <taxon>Eukaryota</taxon>
        <taxon>Viridiplantae</taxon>
        <taxon>Streptophyta</taxon>
        <taxon>Embryophyta</taxon>
        <taxon>Tracheophyta</taxon>
        <taxon>Spermatophyta</taxon>
        <taxon>Magnoliopsida</taxon>
        <taxon>Liliopsida</taxon>
        <taxon>Acoraceae</taxon>
        <taxon>Acorus</taxon>
    </lineage>
</organism>
<dbReference type="EMBL" id="JAUJYO010000012">
    <property type="protein sequence ID" value="KAK1301673.1"/>
    <property type="molecule type" value="Genomic_DNA"/>
</dbReference>
<dbReference type="InterPro" id="IPR036691">
    <property type="entry name" value="Endo/exonu/phosph_ase_sf"/>
</dbReference>